<evidence type="ECO:0000256" key="9">
    <source>
        <dbReference type="SAM" id="Coils"/>
    </source>
</evidence>
<dbReference type="Pfam" id="PF00575">
    <property type="entry name" value="S1"/>
    <property type="match status" value="1"/>
</dbReference>
<dbReference type="SMART" id="SM00955">
    <property type="entry name" value="RNB"/>
    <property type="match status" value="1"/>
</dbReference>
<dbReference type="InterPro" id="IPR040476">
    <property type="entry name" value="CSD2"/>
</dbReference>
<dbReference type="Pfam" id="PF08206">
    <property type="entry name" value="OB_RNB"/>
    <property type="match status" value="1"/>
</dbReference>
<dbReference type="InterPro" id="IPR011129">
    <property type="entry name" value="CSD"/>
</dbReference>
<evidence type="ECO:0000256" key="2">
    <source>
        <dbReference type="ARBA" id="ARBA00004496"/>
    </source>
</evidence>
<feature type="compositionally biased region" description="Polar residues" evidence="10">
    <location>
        <begin position="719"/>
        <end position="731"/>
    </location>
</feature>
<dbReference type="PROSITE" id="PS50126">
    <property type="entry name" value="S1"/>
    <property type="match status" value="1"/>
</dbReference>
<dbReference type="Pfam" id="PF17876">
    <property type="entry name" value="CSD2"/>
    <property type="match status" value="1"/>
</dbReference>
<dbReference type="InterPro" id="IPR011805">
    <property type="entry name" value="RNase_R"/>
</dbReference>
<protein>
    <recommendedName>
        <fullName evidence="8">Ribonuclease R</fullName>
        <shortName evidence="8">RNase R</shortName>
        <ecNumber evidence="8">3.1.13.1</ecNumber>
    </recommendedName>
</protein>
<comment type="subcellular location">
    <subcellularLocation>
        <location evidence="2 8">Cytoplasm</location>
    </subcellularLocation>
</comment>
<keyword evidence="4 8" id="KW-0540">Nuclease</keyword>
<proteinExistence type="inferred from homology"/>
<keyword evidence="5 8" id="KW-0378">Hydrolase</keyword>
<name>A0A7X5HT53_9FIRM</name>
<comment type="catalytic activity">
    <reaction evidence="1 8">
        <text>Exonucleolytic cleavage in the 3'- to 5'-direction to yield nucleoside 5'-phosphates.</text>
        <dbReference type="EC" id="3.1.13.1"/>
    </reaction>
</comment>
<sequence>MEGDLLKEEQKKALLEVINDPGYAPMKIKELAHLLQVQPEERERLDENLRELVKTAKVVLTKHGKYMPNKSSHVLAGKFIAHQKGFGFVRVEGQEDDIFIPATEVQGAFHGDLVTIKVNKGTPEGSGKRKEGRVVEVLERGRTDMVGTFEKSRNYGFVVLDNKKFSKDVFIRQGKENGAVSGHKVVVRITHWGDEDRKPEGEIVEIIGHVNDPGVDILSIVRDLGIPTEFPELVMAQSSHVSQTIPEEEAKRRLDIRSWQTVTIDGEDAKDLDDAITIRKKQDGYELGVHIADVSHYVREGTALDEEALERGTSVYLVDRVIPMLPHSLSNGICSLNAGEDRLALSCIMQVDNKGHVTSHKVAETLINVDRRMSYTEVKKILEDKDPDLVRECHAYLDMFKDMEELAALLRAKRKTRGSIDFDFPETKVILNEQGELVDIRAYDRNVATKIIEECMLLANETIAESYYWQQVPFVYRTHDEPDPDKIQALGEFIYNFGYHMKATGEIHPREIQKLLADIDGTPEEPIISRLTLRSMKQARYTVSNDGHYGLAAKFYCHFTSPIRRYPDLQIHRIIKEVLRGKMNESRIQHYDKILEKVAIRSSEMERRAAEAERETTKLKKVEYMAMHVGEAFQGVISGITGWGMYVELENTIEGLIHVTSLWDDYYYFDEKQHCMIGERTSKVFRMGDVLTVKVVGVDKDQRTIDFAIHDPEAEENPSRPQNGRAQSPRPQKQENRGSGARGNAAREKSKQGTGATREKSKQGTGAGRARTKQGTGGPGGGAPKQGDGNRGRTRKRKETKA</sequence>
<evidence type="ECO:0000256" key="6">
    <source>
        <dbReference type="ARBA" id="ARBA00022839"/>
    </source>
</evidence>
<dbReference type="HAMAP" id="MF_01895">
    <property type="entry name" value="RNase_R"/>
    <property type="match status" value="1"/>
</dbReference>
<dbReference type="Proteomes" id="UP000461585">
    <property type="component" value="Unassembled WGS sequence"/>
</dbReference>
<accession>A0A7X5HT53</accession>
<dbReference type="AlphaFoldDB" id="A0A7X5HT53"/>
<dbReference type="InterPro" id="IPR013223">
    <property type="entry name" value="RNase_B_OB_dom"/>
</dbReference>
<evidence type="ECO:0000256" key="10">
    <source>
        <dbReference type="SAM" id="MobiDB-lite"/>
    </source>
</evidence>
<evidence type="ECO:0000256" key="7">
    <source>
        <dbReference type="ARBA" id="ARBA00022884"/>
    </source>
</evidence>
<dbReference type="InterPro" id="IPR004476">
    <property type="entry name" value="RNase_II/RNase_R"/>
</dbReference>
<evidence type="ECO:0000256" key="8">
    <source>
        <dbReference type="HAMAP-Rule" id="MF_01895"/>
    </source>
</evidence>
<comment type="function">
    <text evidence="8">3'-5' exoribonuclease that releases 5'-nucleoside monophosphates and is involved in maturation of structured RNAs.</text>
</comment>
<keyword evidence="7 8" id="KW-0694">RNA-binding</keyword>
<evidence type="ECO:0000259" key="11">
    <source>
        <dbReference type="PROSITE" id="PS50126"/>
    </source>
</evidence>
<comment type="similarity">
    <text evidence="8">Belongs to the RNR ribonuclease family. RNase R subfamily.</text>
</comment>
<dbReference type="GO" id="GO:0005829">
    <property type="term" value="C:cytosol"/>
    <property type="evidence" value="ECO:0007669"/>
    <property type="project" value="TreeGrafter"/>
</dbReference>
<dbReference type="SMART" id="SM00316">
    <property type="entry name" value="S1"/>
    <property type="match status" value="1"/>
</dbReference>
<dbReference type="EMBL" id="JAAEEH010000001">
    <property type="protein sequence ID" value="NDL66200.1"/>
    <property type="molecule type" value="Genomic_DNA"/>
</dbReference>
<dbReference type="SUPFAM" id="SSF50249">
    <property type="entry name" value="Nucleic acid-binding proteins"/>
    <property type="match status" value="4"/>
</dbReference>
<reference evidence="12 13" key="1">
    <citation type="submission" date="2020-01" db="EMBL/GenBank/DDBJ databases">
        <title>Anaeroalcalibacter tamaniensis gen. nov., sp. nov., moderately halophilic strictly anaerobic fermenter bacterium from mud volcano of Taman peninsula.</title>
        <authorList>
            <person name="Frolova A."/>
            <person name="Merkel A.Y."/>
            <person name="Slobodkin A.I."/>
        </authorList>
    </citation>
    <scope>NUCLEOTIDE SEQUENCE [LARGE SCALE GENOMIC DNA]</scope>
    <source>
        <strain evidence="12 13">F-3ap</strain>
    </source>
</reference>
<keyword evidence="3 8" id="KW-0963">Cytoplasm</keyword>
<feature type="compositionally biased region" description="Basic residues" evidence="10">
    <location>
        <begin position="792"/>
        <end position="802"/>
    </location>
</feature>
<dbReference type="EC" id="3.1.13.1" evidence="8"/>
<dbReference type="Gene3D" id="2.40.50.140">
    <property type="entry name" value="Nucleic acid-binding proteins"/>
    <property type="match status" value="3"/>
</dbReference>
<dbReference type="SMART" id="SM00357">
    <property type="entry name" value="CSP"/>
    <property type="match status" value="2"/>
</dbReference>
<gene>
    <name evidence="8 12" type="primary">rnr</name>
    <name evidence="12" type="ORF">GXN74_00375</name>
</gene>
<dbReference type="NCBIfam" id="TIGR00358">
    <property type="entry name" value="3_prime_RNase"/>
    <property type="match status" value="1"/>
</dbReference>
<comment type="caution">
    <text evidence="12">The sequence shown here is derived from an EMBL/GenBank/DDBJ whole genome shotgun (WGS) entry which is preliminary data.</text>
</comment>
<keyword evidence="13" id="KW-1185">Reference proteome</keyword>
<dbReference type="CDD" id="cd04471">
    <property type="entry name" value="S1_RNase_R"/>
    <property type="match status" value="1"/>
</dbReference>
<dbReference type="PANTHER" id="PTHR23355:SF9">
    <property type="entry name" value="DIS3-LIKE EXONUCLEASE 2"/>
    <property type="match status" value="1"/>
</dbReference>
<evidence type="ECO:0000256" key="4">
    <source>
        <dbReference type="ARBA" id="ARBA00022722"/>
    </source>
</evidence>
<dbReference type="GO" id="GO:0003723">
    <property type="term" value="F:RNA binding"/>
    <property type="evidence" value="ECO:0007669"/>
    <property type="project" value="UniProtKB-UniRule"/>
</dbReference>
<dbReference type="InterPro" id="IPR012340">
    <property type="entry name" value="NA-bd_OB-fold"/>
</dbReference>
<dbReference type="NCBIfam" id="TIGR02063">
    <property type="entry name" value="RNase_R"/>
    <property type="match status" value="1"/>
</dbReference>
<evidence type="ECO:0000256" key="3">
    <source>
        <dbReference type="ARBA" id="ARBA00022490"/>
    </source>
</evidence>
<keyword evidence="9" id="KW-0175">Coiled coil</keyword>
<feature type="coiled-coil region" evidence="9">
    <location>
        <begin position="595"/>
        <end position="622"/>
    </location>
</feature>
<dbReference type="InterPro" id="IPR001900">
    <property type="entry name" value="RNase_II/R"/>
</dbReference>
<keyword evidence="6 8" id="KW-0269">Exonuclease</keyword>
<evidence type="ECO:0000313" key="13">
    <source>
        <dbReference type="Proteomes" id="UP000461585"/>
    </source>
</evidence>
<feature type="compositionally biased region" description="Gly residues" evidence="10">
    <location>
        <begin position="775"/>
        <end position="784"/>
    </location>
</feature>
<feature type="region of interest" description="Disordered" evidence="10">
    <location>
        <begin position="709"/>
        <end position="802"/>
    </location>
</feature>
<evidence type="ECO:0000256" key="1">
    <source>
        <dbReference type="ARBA" id="ARBA00001849"/>
    </source>
</evidence>
<dbReference type="RefSeq" id="WP_162368927.1">
    <property type="nucleotide sequence ID" value="NZ_JAAEEH010000001.1"/>
</dbReference>
<dbReference type="InterPro" id="IPR003029">
    <property type="entry name" value="S1_domain"/>
</dbReference>
<organism evidence="12 13">
    <name type="scientific">Anaerotalea alkaliphila</name>
    <dbReference type="NCBI Taxonomy" id="2662126"/>
    <lineage>
        <taxon>Bacteria</taxon>
        <taxon>Bacillati</taxon>
        <taxon>Bacillota</taxon>
        <taxon>Clostridia</taxon>
        <taxon>Eubacteriales</taxon>
        <taxon>Anaerotalea</taxon>
    </lineage>
</organism>
<dbReference type="Pfam" id="PF00773">
    <property type="entry name" value="RNB"/>
    <property type="match status" value="1"/>
</dbReference>
<feature type="compositionally biased region" description="Basic and acidic residues" evidence="10">
    <location>
        <begin position="745"/>
        <end position="762"/>
    </location>
</feature>
<dbReference type="GO" id="GO:0008859">
    <property type="term" value="F:exoribonuclease II activity"/>
    <property type="evidence" value="ECO:0007669"/>
    <property type="project" value="UniProtKB-UniRule"/>
</dbReference>
<dbReference type="GO" id="GO:0006402">
    <property type="term" value="P:mRNA catabolic process"/>
    <property type="evidence" value="ECO:0007669"/>
    <property type="project" value="TreeGrafter"/>
</dbReference>
<dbReference type="InterPro" id="IPR050180">
    <property type="entry name" value="RNR_Ribonuclease"/>
</dbReference>
<evidence type="ECO:0000313" key="12">
    <source>
        <dbReference type="EMBL" id="NDL66200.1"/>
    </source>
</evidence>
<evidence type="ECO:0000256" key="5">
    <source>
        <dbReference type="ARBA" id="ARBA00022801"/>
    </source>
</evidence>
<dbReference type="PANTHER" id="PTHR23355">
    <property type="entry name" value="RIBONUCLEASE"/>
    <property type="match status" value="1"/>
</dbReference>
<feature type="domain" description="S1 motif" evidence="11">
    <location>
        <begin position="630"/>
        <end position="710"/>
    </location>
</feature>